<name>A0A4Y7TF79_COPMI</name>
<keyword evidence="3" id="KW-1185">Reference proteome</keyword>
<feature type="region of interest" description="Disordered" evidence="1">
    <location>
        <begin position="102"/>
        <end position="123"/>
    </location>
</feature>
<evidence type="ECO:0000256" key="1">
    <source>
        <dbReference type="SAM" id="MobiDB-lite"/>
    </source>
</evidence>
<evidence type="ECO:0000313" key="3">
    <source>
        <dbReference type="Proteomes" id="UP000298030"/>
    </source>
</evidence>
<sequence>MATRLSVTLQGLPACSVAALSTGKVVECMWALRRVPGIHIREGNVGYNSGTTTERLPVRERQKSRRDVWRALGVNGQKKVYHPDEGYLNSVDTSRIDKHGARYGCVNPGTRKRPRDLAANKIE</sequence>
<protein>
    <submittedName>
        <fullName evidence="2">Uncharacterized protein</fullName>
    </submittedName>
</protein>
<organism evidence="2 3">
    <name type="scientific">Coprinellus micaceus</name>
    <name type="common">Glistening ink-cap mushroom</name>
    <name type="synonym">Coprinus micaceus</name>
    <dbReference type="NCBI Taxonomy" id="71717"/>
    <lineage>
        <taxon>Eukaryota</taxon>
        <taxon>Fungi</taxon>
        <taxon>Dikarya</taxon>
        <taxon>Basidiomycota</taxon>
        <taxon>Agaricomycotina</taxon>
        <taxon>Agaricomycetes</taxon>
        <taxon>Agaricomycetidae</taxon>
        <taxon>Agaricales</taxon>
        <taxon>Agaricineae</taxon>
        <taxon>Psathyrellaceae</taxon>
        <taxon>Coprinellus</taxon>
    </lineage>
</organism>
<comment type="caution">
    <text evidence="2">The sequence shown here is derived from an EMBL/GenBank/DDBJ whole genome shotgun (WGS) entry which is preliminary data.</text>
</comment>
<accession>A0A4Y7TF79</accession>
<dbReference type="EMBL" id="QPFP01000015">
    <property type="protein sequence ID" value="TEB32598.1"/>
    <property type="molecule type" value="Genomic_DNA"/>
</dbReference>
<gene>
    <name evidence="2" type="ORF">FA13DRAFT_262087</name>
</gene>
<dbReference type="AlphaFoldDB" id="A0A4Y7TF79"/>
<dbReference type="Proteomes" id="UP000298030">
    <property type="component" value="Unassembled WGS sequence"/>
</dbReference>
<reference evidence="2 3" key="1">
    <citation type="journal article" date="2019" name="Nat. Ecol. Evol.">
        <title>Megaphylogeny resolves global patterns of mushroom evolution.</title>
        <authorList>
            <person name="Varga T."/>
            <person name="Krizsan K."/>
            <person name="Foldi C."/>
            <person name="Dima B."/>
            <person name="Sanchez-Garcia M."/>
            <person name="Sanchez-Ramirez S."/>
            <person name="Szollosi G.J."/>
            <person name="Szarkandi J.G."/>
            <person name="Papp V."/>
            <person name="Albert L."/>
            <person name="Andreopoulos W."/>
            <person name="Angelini C."/>
            <person name="Antonin V."/>
            <person name="Barry K.W."/>
            <person name="Bougher N.L."/>
            <person name="Buchanan P."/>
            <person name="Buyck B."/>
            <person name="Bense V."/>
            <person name="Catcheside P."/>
            <person name="Chovatia M."/>
            <person name="Cooper J."/>
            <person name="Damon W."/>
            <person name="Desjardin D."/>
            <person name="Finy P."/>
            <person name="Geml J."/>
            <person name="Haridas S."/>
            <person name="Hughes K."/>
            <person name="Justo A."/>
            <person name="Karasinski D."/>
            <person name="Kautmanova I."/>
            <person name="Kiss B."/>
            <person name="Kocsube S."/>
            <person name="Kotiranta H."/>
            <person name="LaButti K.M."/>
            <person name="Lechner B.E."/>
            <person name="Liimatainen K."/>
            <person name="Lipzen A."/>
            <person name="Lukacs Z."/>
            <person name="Mihaltcheva S."/>
            <person name="Morgado L.N."/>
            <person name="Niskanen T."/>
            <person name="Noordeloos M.E."/>
            <person name="Ohm R.A."/>
            <person name="Ortiz-Santana B."/>
            <person name="Ovrebo C."/>
            <person name="Racz N."/>
            <person name="Riley R."/>
            <person name="Savchenko A."/>
            <person name="Shiryaev A."/>
            <person name="Soop K."/>
            <person name="Spirin V."/>
            <person name="Szebenyi C."/>
            <person name="Tomsovsky M."/>
            <person name="Tulloss R.E."/>
            <person name="Uehling J."/>
            <person name="Grigoriev I.V."/>
            <person name="Vagvolgyi C."/>
            <person name="Papp T."/>
            <person name="Martin F.M."/>
            <person name="Miettinen O."/>
            <person name="Hibbett D.S."/>
            <person name="Nagy L.G."/>
        </authorList>
    </citation>
    <scope>NUCLEOTIDE SEQUENCE [LARGE SCALE GENOMIC DNA]</scope>
    <source>
        <strain evidence="2 3">FP101781</strain>
    </source>
</reference>
<evidence type="ECO:0000313" key="2">
    <source>
        <dbReference type="EMBL" id="TEB32598.1"/>
    </source>
</evidence>
<proteinExistence type="predicted"/>